<evidence type="ECO:0000313" key="3">
    <source>
        <dbReference type="Proteomes" id="UP000219559"/>
    </source>
</evidence>
<dbReference type="OrthoDB" id="926208at2"/>
<proteinExistence type="predicted"/>
<keyword evidence="1" id="KW-0732">Signal</keyword>
<dbReference type="EMBL" id="NBWU01000001">
    <property type="protein sequence ID" value="PCE66277.1"/>
    <property type="molecule type" value="Genomic_DNA"/>
</dbReference>
<feature type="signal peptide" evidence="1">
    <location>
        <begin position="1"/>
        <end position="18"/>
    </location>
</feature>
<sequence>MRILILLLSLVLSVVGTAQNRSDQGTLSLSPQQGQTHDIALFEGDQLRWSVSAISPKKAEVGLMRLYDDQEQVLLEAQDFESRTFEFTAKKAGVITLWFQNLSNENVQYKATYSVTSTHKKVPTIAYRQQKDTTYGFAVKQWISHRKKDVVPVQEEGYYLNSTSNALVKGGKNRILIPVQLPEGTQEWYYSFTASRDKEQMENTLASFQLASQLSTYADNDQKLQQAISTLSPPPGANICDVYVMRSEAQAMRFKDKEEFSYHLPSSRENFKSGVVRVKDRRDAYIGIRNPDNLYGIHVGLSITALVLQEDRRLEEVQIPIIRAYKKGYIKK</sequence>
<evidence type="ECO:0000256" key="1">
    <source>
        <dbReference type="SAM" id="SignalP"/>
    </source>
</evidence>
<dbReference type="RefSeq" id="WP_141402438.1">
    <property type="nucleotide sequence ID" value="NZ_NBWU01000001.1"/>
</dbReference>
<protein>
    <submittedName>
        <fullName evidence="2">Uncharacterized protein</fullName>
    </submittedName>
</protein>
<keyword evidence="3" id="KW-1185">Reference proteome</keyword>
<dbReference type="Proteomes" id="UP000219559">
    <property type="component" value="Unassembled WGS sequence"/>
</dbReference>
<accession>A0A2A4GCE5</accession>
<evidence type="ECO:0000313" key="2">
    <source>
        <dbReference type="EMBL" id="PCE66277.1"/>
    </source>
</evidence>
<reference evidence="2 3" key="1">
    <citation type="submission" date="2017-04" db="EMBL/GenBank/DDBJ databases">
        <title>A new member of the family Flavobacteriaceae isolated from ascidians.</title>
        <authorList>
            <person name="Chen L."/>
        </authorList>
    </citation>
    <scope>NUCLEOTIDE SEQUENCE [LARGE SCALE GENOMIC DNA]</scope>
    <source>
        <strain evidence="2 3">HQA918</strain>
    </source>
</reference>
<name>A0A2A4GCE5_9FLAO</name>
<dbReference type="AlphaFoldDB" id="A0A2A4GCE5"/>
<organism evidence="2 3">
    <name type="scientific">Sediminicola luteus</name>
    <dbReference type="NCBI Taxonomy" id="319238"/>
    <lineage>
        <taxon>Bacteria</taxon>
        <taxon>Pseudomonadati</taxon>
        <taxon>Bacteroidota</taxon>
        <taxon>Flavobacteriia</taxon>
        <taxon>Flavobacteriales</taxon>
        <taxon>Flavobacteriaceae</taxon>
        <taxon>Sediminicola</taxon>
    </lineage>
</organism>
<gene>
    <name evidence="2" type="ORF">B7P33_02975</name>
</gene>
<comment type="caution">
    <text evidence="2">The sequence shown here is derived from an EMBL/GenBank/DDBJ whole genome shotgun (WGS) entry which is preliminary data.</text>
</comment>
<feature type="chain" id="PRO_5012923876" evidence="1">
    <location>
        <begin position="19"/>
        <end position="332"/>
    </location>
</feature>